<feature type="region of interest" description="Disordered" evidence="1">
    <location>
        <begin position="112"/>
        <end position="166"/>
    </location>
</feature>
<evidence type="ECO:0000256" key="1">
    <source>
        <dbReference type="SAM" id="MobiDB-lite"/>
    </source>
</evidence>
<feature type="compositionally biased region" description="Polar residues" evidence="1">
    <location>
        <begin position="36"/>
        <end position="53"/>
    </location>
</feature>
<gene>
    <name evidence="2" type="ORF">A2160_05685</name>
</gene>
<dbReference type="AlphaFoldDB" id="A0A1F5E669"/>
<dbReference type="Proteomes" id="UP000177006">
    <property type="component" value="Unassembled WGS sequence"/>
</dbReference>
<accession>A0A1F5E669</accession>
<feature type="region of interest" description="Disordered" evidence="1">
    <location>
        <begin position="1"/>
        <end position="87"/>
    </location>
</feature>
<protein>
    <submittedName>
        <fullName evidence="2">Uncharacterized protein</fullName>
    </submittedName>
</protein>
<proteinExistence type="predicted"/>
<reference evidence="2 3" key="1">
    <citation type="journal article" date="2016" name="Nat. Commun.">
        <title>Thousands of microbial genomes shed light on interconnected biogeochemical processes in an aquifer system.</title>
        <authorList>
            <person name="Anantharaman K."/>
            <person name="Brown C.T."/>
            <person name="Hug L.A."/>
            <person name="Sharon I."/>
            <person name="Castelle C.J."/>
            <person name="Probst A.J."/>
            <person name="Thomas B.C."/>
            <person name="Singh A."/>
            <person name="Wilkins M.J."/>
            <person name="Karaoz U."/>
            <person name="Brodie E.L."/>
            <person name="Williams K.H."/>
            <person name="Hubbard S.S."/>
            <person name="Banfield J.F."/>
        </authorList>
    </citation>
    <scope>NUCLEOTIDE SEQUENCE [LARGE SCALE GENOMIC DNA]</scope>
</reference>
<feature type="compositionally biased region" description="Basic and acidic residues" evidence="1">
    <location>
        <begin position="75"/>
        <end position="87"/>
    </location>
</feature>
<name>A0A1F5E669_9BACT</name>
<evidence type="ECO:0000313" key="3">
    <source>
        <dbReference type="Proteomes" id="UP000177006"/>
    </source>
</evidence>
<evidence type="ECO:0000313" key="2">
    <source>
        <dbReference type="EMBL" id="OGD62848.1"/>
    </source>
</evidence>
<organism evidence="2 3">
    <name type="scientific">Candidatus Beckwithbacteria bacterium RBG_13_42_9</name>
    <dbReference type="NCBI Taxonomy" id="1797457"/>
    <lineage>
        <taxon>Bacteria</taxon>
        <taxon>Candidatus Beckwithiibacteriota</taxon>
    </lineage>
</organism>
<comment type="caution">
    <text evidence="2">The sequence shown here is derived from an EMBL/GenBank/DDBJ whole genome shotgun (WGS) entry which is preliminary data.</text>
</comment>
<feature type="compositionally biased region" description="Polar residues" evidence="1">
    <location>
        <begin position="61"/>
        <end position="73"/>
    </location>
</feature>
<feature type="compositionally biased region" description="Basic and acidic residues" evidence="1">
    <location>
        <begin position="129"/>
        <end position="139"/>
    </location>
</feature>
<dbReference type="EMBL" id="MEZK01000015">
    <property type="protein sequence ID" value="OGD62848.1"/>
    <property type="molecule type" value="Genomic_DNA"/>
</dbReference>
<sequence length="166" mass="18468">MSPLPGAFSDSFEELGDTVKQAGQQMAQLPKDLFETATQQVKGQPVQDKSGQDSGMERTVLGSNQSSQPQLTPEQKLEIKKREADRQSSIRYERILEALKLFRQNKVQETPAYLRGKPGAAENKEEEMEMWKKQEEEKKKKQGPVVLPGQQGGVKGVGERLQGVVG</sequence>